<dbReference type="Gene3D" id="3.20.20.60">
    <property type="entry name" value="Phosphoenolpyruvate-binding domains"/>
    <property type="match status" value="1"/>
</dbReference>
<gene>
    <name evidence="1" type="ordered locus">RPA3825</name>
    <name evidence="2" type="ORF">TX73_019805</name>
</gene>
<keyword evidence="2" id="KW-0456">Lyase</keyword>
<dbReference type="eggNOG" id="COG2513">
    <property type="taxonomic scope" value="Bacteria"/>
</dbReference>
<dbReference type="InterPro" id="IPR039556">
    <property type="entry name" value="ICL/PEPM"/>
</dbReference>
<dbReference type="PANTHER" id="PTHR42905">
    <property type="entry name" value="PHOSPHOENOLPYRUVATE CARBOXYLASE"/>
    <property type="match status" value="1"/>
</dbReference>
<dbReference type="EMBL" id="BX572605">
    <property type="protein sequence ID" value="CAE29266.1"/>
    <property type="molecule type" value="Genomic_DNA"/>
</dbReference>
<protein>
    <submittedName>
        <fullName evidence="2">Isocitrate lyase/phosphoenolpyruvate mutase family protein</fullName>
    </submittedName>
</protein>
<dbReference type="PANTHER" id="PTHR42905:SF16">
    <property type="entry name" value="CARBOXYPHOSPHONOENOLPYRUVATE PHOSPHONOMUTASE-LIKE PROTEIN (AFU_ORTHOLOGUE AFUA_5G07230)"/>
    <property type="match status" value="1"/>
</dbReference>
<reference evidence="1 3" key="2">
    <citation type="journal article" date="2004" name="Nat. Biotechnol.">
        <title>Complete genome sequence of the metabolically versatile photosynthetic bacterium Rhodopseudomonas palustris.</title>
        <authorList>
            <person name="Larimer F.W."/>
            <person name="Chain P."/>
            <person name="Hauser L."/>
            <person name="Lamerdin J."/>
            <person name="Malfatti S."/>
            <person name="Do L."/>
            <person name="Land M.L."/>
            <person name="Pelletier D.A."/>
            <person name="Beatty J.T."/>
            <person name="Lang A.S."/>
            <person name="Tabita F.R."/>
            <person name="Gibson J.L."/>
            <person name="Hanson T.E."/>
            <person name="Bobst C."/>
            <person name="Torres J.L."/>
            <person name="Peres C."/>
            <person name="Harrison F.H."/>
            <person name="Gibson J."/>
            <person name="Harwood C.S."/>
        </authorList>
    </citation>
    <scope>NUCLEOTIDE SEQUENCE [LARGE SCALE GENOMIC DNA]</scope>
    <source>
        <strain evidence="3">ATCC BAA-98 / CGA009</strain>
        <strain evidence="1">CGA009</strain>
    </source>
</reference>
<dbReference type="RefSeq" id="WP_011159363.1">
    <property type="nucleotide sequence ID" value="NZ_CP116810.1"/>
</dbReference>
<name>Q6N369_RHOPA</name>
<dbReference type="Proteomes" id="UP000001426">
    <property type="component" value="Chromosome"/>
</dbReference>
<reference evidence="2" key="3">
    <citation type="submission" date="2022-12" db="EMBL/GenBank/DDBJ databases">
        <title>Complete genome sequence of Rhodopseudomonas palustris CGA0092 and corrections to the R. palustris CGA009 genome sequence.</title>
        <authorList>
            <person name="Mazny B.R."/>
            <person name="Sheff O.F."/>
            <person name="LaSarre B."/>
            <person name="McKinlay A."/>
            <person name="McKinlay J.B."/>
        </authorList>
    </citation>
    <scope>NUCLEOTIDE SEQUENCE</scope>
    <source>
        <strain evidence="2">CGA009</strain>
    </source>
</reference>
<dbReference type="InterPro" id="IPR015813">
    <property type="entry name" value="Pyrv/PenolPyrv_kinase-like_dom"/>
</dbReference>
<dbReference type="KEGG" id="rpa:TX73_019805"/>
<evidence type="ECO:0000313" key="3">
    <source>
        <dbReference type="Proteomes" id="UP000001426"/>
    </source>
</evidence>
<dbReference type="CDD" id="cd00377">
    <property type="entry name" value="ICL_PEPM"/>
    <property type="match status" value="1"/>
</dbReference>
<dbReference type="PhylomeDB" id="Q6N369"/>
<dbReference type="HOGENOM" id="CLU_027389_2_1_5"/>
<proteinExistence type="predicted"/>
<accession>Q6N369</accession>
<dbReference type="STRING" id="258594.RPA3825"/>
<dbReference type="InterPro" id="IPR040442">
    <property type="entry name" value="Pyrv_kinase-like_dom_sf"/>
</dbReference>
<reference evidence="2" key="1">
    <citation type="submission" date="2003-07" db="EMBL/GenBank/DDBJ databases">
        <authorList>
            <consortium name="Rhodopseudomonas genome consortium"/>
            <person name="Larimer F."/>
            <person name="Harwood C."/>
        </authorList>
    </citation>
    <scope>NUCLEOTIDE SEQUENCE</scope>
    <source>
        <strain evidence="2">CGA009</strain>
    </source>
</reference>
<sequence>MITTAAKRATFRKLHEAGCFVLPNPWDVGSARALASLGFQALASTSAGFAWSAGRADNQVSCDDVLAHLTTLCAAVDLPINADFENGFADSPEGVAANVTRAIATGIAGLSIENTTSDPAQPFYDDALAAERIKAARAAIDASGEDVVLVARCEGFFKGERDLAKTTARLVAFAEAGADCLYAPGVTTEAEITTLVKAVAPKPLNVLIAQPSMTVPMLADLGVRRISVGGSLARCAWAGFLGAAREIAEQGTFTAFAGATKGAELNALFAGEVRAAISKRSI</sequence>
<evidence type="ECO:0000313" key="1">
    <source>
        <dbReference type="EMBL" id="CAE29266.1"/>
    </source>
</evidence>
<dbReference type="GeneID" id="66894933"/>
<organism evidence="1">
    <name type="scientific">Rhodopseudomonas palustris (strain ATCC BAA-98 / CGA009)</name>
    <dbReference type="NCBI Taxonomy" id="258594"/>
    <lineage>
        <taxon>Bacteria</taxon>
        <taxon>Pseudomonadati</taxon>
        <taxon>Pseudomonadota</taxon>
        <taxon>Alphaproteobacteria</taxon>
        <taxon>Hyphomicrobiales</taxon>
        <taxon>Nitrobacteraceae</taxon>
        <taxon>Rhodopseudomonas</taxon>
    </lineage>
</organism>
<dbReference type="Gene3D" id="6.10.250.2750">
    <property type="match status" value="1"/>
</dbReference>
<keyword evidence="3" id="KW-1185">Reference proteome</keyword>
<evidence type="ECO:0000313" key="2">
    <source>
        <dbReference type="EMBL" id="WCL94003.1"/>
    </source>
</evidence>
<dbReference type="Pfam" id="PF13714">
    <property type="entry name" value="PEP_mutase"/>
    <property type="match status" value="1"/>
</dbReference>
<dbReference type="SUPFAM" id="SSF51621">
    <property type="entry name" value="Phosphoenolpyruvate/pyruvate domain"/>
    <property type="match status" value="1"/>
</dbReference>
<dbReference type="GO" id="GO:0016829">
    <property type="term" value="F:lyase activity"/>
    <property type="evidence" value="ECO:0007669"/>
    <property type="project" value="UniProtKB-KW"/>
</dbReference>
<dbReference type="EMBL" id="CP116810">
    <property type="protein sequence ID" value="WCL94003.1"/>
    <property type="molecule type" value="Genomic_DNA"/>
</dbReference>
<dbReference type="AlphaFoldDB" id="Q6N369"/>